<dbReference type="PIRSF" id="PIRSF000429">
    <property type="entry name" value="Ac-CoA_Ac_transf"/>
    <property type="match status" value="1"/>
</dbReference>
<dbReference type="Proteomes" id="UP000050874">
    <property type="component" value="Unassembled WGS sequence"/>
</dbReference>
<dbReference type="Pfam" id="PF22691">
    <property type="entry name" value="Thiolase_C_1"/>
    <property type="match status" value="1"/>
</dbReference>
<dbReference type="InterPro" id="IPR055140">
    <property type="entry name" value="Thiolase_C_2"/>
</dbReference>
<dbReference type="SUPFAM" id="SSF53901">
    <property type="entry name" value="Thiolase-like"/>
    <property type="match status" value="2"/>
</dbReference>
<keyword evidence="2" id="KW-0012">Acyltransferase</keyword>
<dbReference type="GO" id="GO:0003985">
    <property type="term" value="F:acetyl-CoA C-acetyltransferase activity"/>
    <property type="evidence" value="ECO:0007669"/>
    <property type="project" value="UniProtKB-EC"/>
</dbReference>
<evidence type="ECO:0000313" key="3">
    <source>
        <dbReference type="Proteomes" id="UP000050874"/>
    </source>
</evidence>
<dbReference type="AlphaFoldDB" id="A0A0R2PTF2"/>
<dbReference type="CDD" id="cd00829">
    <property type="entry name" value="SCP-x_thiolase"/>
    <property type="match status" value="1"/>
</dbReference>
<evidence type="ECO:0000313" key="2">
    <source>
        <dbReference type="EMBL" id="KRO39357.1"/>
    </source>
</evidence>
<comment type="caution">
    <text evidence="2">The sequence shown here is derived from an EMBL/GenBank/DDBJ whole genome shotgun (WGS) entry which is preliminary data.</text>
</comment>
<dbReference type="PANTHER" id="PTHR42870">
    <property type="entry name" value="ACETYL-COA C-ACETYLTRANSFERASE"/>
    <property type="match status" value="1"/>
</dbReference>
<organism evidence="2 3">
    <name type="scientific">SAR86 cluster bacterium BACL1 MAG-120920-bin57</name>
    <dbReference type="NCBI Taxonomy" id="1655571"/>
    <lineage>
        <taxon>Bacteria</taxon>
        <taxon>Pseudomonadati</taxon>
        <taxon>Pseudomonadota</taxon>
        <taxon>Gammaproteobacteria</taxon>
        <taxon>SAR86 cluster</taxon>
    </lineage>
</organism>
<reference evidence="3" key="1">
    <citation type="submission" date="2015-10" db="EMBL/GenBank/DDBJ databases">
        <title>Metagenome-Assembled Genomes uncover a global brackish microbiome.</title>
        <authorList>
            <person name="Hugerth L.W."/>
            <person name="Larsson J."/>
            <person name="Alneberg J."/>
            <person name="Lindh M.V."/>
            <person name="Legrand C."/>
            <person name="Pinhassi J."/>
            <person name="Andersson A."/>
        </authorList>
    </citation>
    <scope>NUCLEOTIDE SEQUENCE [LARGE SCALE GENOMIC DNA]</scope>
</reference>
<dbReference type="InterPro" id="IPR016039">
    <property type="entry name" value="Thiolase-like"/>
</dbReference>
<sequence length="382" mass="41227">MIQAGVIGVGQTNYDSKRRDVSMAGLVREAIDHALLAADVEWDAIDAVVLGKAPDMFEGVVMPELYLADAIGAVGKPVLRVHTAGSVGGSTAVIAASHVCSGQFKTVLTVTFEKQSESNATWALSPRYPYSPHINAGAGGYFAPFIREYIRRYDAPEHIGWKVAAKDRQNALKNPLAHLQIPGIDEKMVSETPMLWEPLRYLESCPSSDGACAMVITSEEMVGSRKVAWIKGMALRSEGTLSAGRDEVNPQAGIDCAKDIYQQAGIHNPRKEIDCAEIYVPFSWYEPMWLENLGFCELGEGWKLTDEGVTRLDGSLPVNMSGGVLSSNPIGASGMIRFGEAALQVMGLAEDHQVEDANIAMGHAYGGAAQFFAMWIVSSSKN</sequence>
<dbReference type="Gene3D" id="3.40.47.10">
    <property type="match status" value="1"/>
</dbReference>
<dbReference type="PANTHER" id="PTHR42870:SF1">
    <property type="entry name" value="NON-SPECIFIC LIPID-TRANSFER PROTEIN-LIKE 2"/>
    <property type="match status" value="1"/>
</dbReference>
<name>A0A0R2PTF2_9GAMM</name>
<dbReference type="InterPro" id="IPR002155">
    <property type="entry name" value="Thiolase"/>
</dbReference>
<feature type="domain" description="Thiolase C-terminal" evidence="1">
    <location>
        <begin position="250"/>
        <end position="376"/>
    </location>
</feature>
<dbReference type="EC" id="2.3.1.9" evidence="2"/>
<dbReference type="NCBIfam" id="NF006180">
    <property type="entry name" value="PRK08313.1"/>
    <property type="match status" value="1"/>
</dbReference>
<gene>
    <name evidence="2" type="ORF">ABR63_04450</name>
</gene>
<evidence type="ECO:0000259" key="1">
    <source>
        <dbReference type="Pfam" id="PF22691"/>
    </source>
</evidence>
<proteinExistence type="predicted"/>
<dbReference type="EMBL" id="LIAV01000220">
    <property type="protein sequence ID" value="KRO39357.1"/>
    <property type="molecule type" value="Genomic_DNA"/>
</dbReference>
<accession>A0A0R2PTF2</accession>
<protein>
    <submittedName>
        <fullName evidence="2">Acetyl-CoA acetyltransferase</fullName>
        <ecNumber evidence="2">2.3.1.9</ecNumber>
    </submittedName>
</protein>
<keyword evidence="2" id="KW-0808">Transferase</keyword>